<protein>
    <submittedName>
        <fullName evidence="1">Uncharacterized protein</fullName>
    </submittedName>
</protein>
<gene>
    <name evidence="1" type="ORF">L6164_008685</name>
</gene>
<name>A0ACB9PH85_BAUVA</name>
<evidence type="ECO:0000313" key="1">
    <source>
        <dbReference type="EMBL" id="KAI4347910.1"/>
    </source>
</evidence>
<reference evidence="1 2" key="1">
    <citation type="journal article" date="2022" name="DNA Res.">
        <title>Chromosomal-level genome assembly of the orchid tree Bauhinia variegata (Leguminosae; Cercidoideae) supports the allotetraploid origin hypothesis of Bauhinia.</title>
        <authorList>
            <person name="Zhong Y."/>
            <person name="Chen Y."/>
            <person name="Zheng D."/>
            <person name="Pang J."/>
            <person name="Liu Y."/>
            <person name="Luo S."/>
            <person name="Meng S."/>
            <person name="Qian L."/>
            <person name="Wei D."/>
            <person name="Dai S."/>
            <person name="Zhou R."/>
        </authorList>
    </citation>
    <scope>NUCLEOTIDE SEQUENCE [LARGE SCALE GENOMIC DNA]</scope>
    <source>
        <strain evidence="1">BV-YZ2020</strain>
    </source>
</reference>
<sequence length="298" mass="35136">MSKMLNLFFNYCKRKQVENPNFFYAIQCDEDYRRRVNIFWVDARSRLAYQQFGHVISISCLEAMDGKKPLSIVTLQDLAIEAVLAKVFLETSHSRCLWHIRKKFPEELAHIYHKDLFLSFFDSIGDAKTSLQEFVMKFEKATDSFLEVERREDYEFLLKSCILSTGSKLEEHAALVYIRNIFDKFQDELGKINQFTKQKIRRDGPRYVYHEFMGILCKHILLIFQAKGIVQIPNHLILHHWTKDANKDIEVNYTKNNFTSQSTPRILERMHAQQLSSILESINSALDGLKQRKKVEIK</sequence>
<dbReference type="EMBL" id="CM039429">
    <property type="protein sequence ID" value="KAI4347910.1"/>
    <property type="molecule type" value="Genomic_DNA"/>
</dbReference>
<evidence type="ECO:0000313" key="2">
    <source>
        <dbReference type="Proteomes" id="UP000828941"/>
    </source>
</evidence>
<comment type="caution">
    <text evidence="1">The sequence shown here is derived from an EMBL/GenBank/DDBJ whole genome shotgun (WGS) entry which is preliminary data.</text>
</comment>
<proteinExistence type="predicted"/>
<dbReference type="Proteomes" id="UP000828941">
    <property type="component" value="Chromosome 4"/>
</dbReference>
<organism evidence="1 2">
    <name type="scientific">Bauhinia variegata</name>
    <name type="common">Purple orchid tree</name>
    <name type="synonym">Phanera variegata</name>
    <dbReference type="NCBI Taxonomy" id="167791"/>
    <lineage>
        <taxon>Eukaryota</taxon>
        <taxon>Viridiplantae</taxon>
        <taxon>Streptophyta</taxon>
        <taxon>Embryophyta</taxon>
        <taxon>Tracheophyta</taxon>
        <taxon>Spermatophyta</taxon>
        <taxon>Magnoliopsida</taxon>
        <taxon>eudicotyledons</taxon>
        <taxon>Gunneridae</taxon>
        <taxon>Pentapetalae</taxon>
        <taxon>rosids</taxon>
        <taxon>fabids</taxon>
        <taxon>Fabales</taxon>
        <taxon>Fabaceae</taxon>
        <taxon>Cercidoideae</taxon>
        <taxon>Cercideae</taxon>
        <taxon>Bauhiniinae</taxon>
        <taxon>Bauhinia</taxon>
    </lineage>
</organism>
<accession>A0ACB9PH85</accession>
<keyword evidence="2" id="KW-1185">Reference proteome</keyword>